<evidence type="ECO:0000313" key="1">
    <source>
        <dbReference type="EMBL" id="CAI9554611.1"/>
    </source>
</evidence>
<dbReference type="Proteomes" id="UP001162483">
    <property type="component" value="Unassembled WGS sequence"/>
</dbReference>
<accession>A0ABN9C5I7</accession>
<organism evidence="1 2">
    <name type="scientific">Staurois parvus</name>
    <dbReference type="NCBI Taxonomy" id="386267"/>
    <lineage>
        <taxon>Eukaryota</taxon>
        <taxon>Metazoa</taxon>
        <taxon>Chordata</taxon>
        <taxon>Craniata</taxon>
        <taxon>Vertebrata</taxon>
        <taxon>Euteleostomi</taxon>
        <taxon>Amphibia</taxon>
        <taxon>Batrachia</taxon>
        <taxon>Anura</taxon>
        <taxon>Neobatrachia</taxon>
        <taxon>Ranoidea</taxon>
        <taxon>Ranidae</taxon>
        <taxon>Staurois</taxon>
    </lineage>
</organism>
<reference evidence="1" key="1">
    <citation type="submission" date="2023-05" db="EMBL/GenBank/DDBJ databases">
        <authorList>
            <person name="Stuckert A."/>
        </authorList>
    </citation>
    <scope>NUCLEOTIDE SEQUENCE</scope>
</reference>
<keyword evidence="2" id="KW-1185">Reference proteome</keyword>
<feature type="non-terminal residue" evidence="1">
    <location>
        <position position="49"/>
    </location>
</feature>
<sequence>MYVHFVCMYVVCMPVLFHSRIQPHRFQLCSFVCYLMEHKDYWHLFYSFL</sequence>
<name>A0ABN9C5I7_9NEOB</name>
<proteinExistence type="predicted"/>
<gene>
    <name evidence="1" type="ORF">SPARVUS_LOCUS4251682</name>
</gene>
<dbReference type="EMBL" id="CATNWA010007730">
    <property type="protein sequence ID" value="CAI9554611.1"/>
    <property type="molecule type" value="Genomic_DNA"/>
</dbReference>
<evidence type="ECO:0000313" key="2">
    <source>
        <dbReference type="Proteomes" id="UP001162483"/>
    </source>
</evidence>
<protein>
    <submittedName>
        <fullName evidence="1">Uncharacterized protein</fullName>
    </submittedName>
</protein>
<comment type="caution">
    <text evidence="1">The sequence shown here is derived from an EMBL/GenBank/DDBJ whole genome shotgun (WGS) entry which is preliminary data.</text>
</comment>